<reference evidence="1" key="1">
    <citation type="submission" date="2021-02" db="EMBL/GenBank/DDBJ databases">
        <authorList>
            <person name="Nowell W R."/>
        </authorList>
    </citation>
    <scope>NUCLEOTIDE SEQUENCE</scope>
</reference>
<evidence type="ECO:0000313" key="2">
    <source>
        <dbReference type="EMBL" id="CAF1518205.1"/>
    </source>
</evidence>
<dbReference type="PANTHER" id="PTHR36696">
    <property type="entry name" value="AGAP012002-PA"/>
    <property type="match status" value="1"/>
</dbReference>
<gene>
    <name evidence="2" type="ORF">JXQ802_LOCUS41406</name>
    <name evidence="1" type="ORF">PYM288_LOCUS24853</name>
</gene>
<name>A0A814WF59_9BILA</name>
<dbReference type="EMBL" id="CAJNOH010001292">
    <property type="protein sequence ID" value="CAF1200589.1"/>
    <property type="molecule type" value="Genomic_DNA"/>
</dbReference>
<evidence type="ECO:0000313" key="4">
    <source>
        <dbReference type="Proteomes" id="UP000663870"/>
    </source>
</evidence>
<evidence type="ECO:0000313" key="1">
    <source>
        <dbReference type="EMBL" id="CAF1200589.1"/>
    </source>
</evidence>
<sequence length="180" mass="21538">MYKSLDEFSTKNNEMFYSYTNTNNIVLSQKASRFWIPFDIKFFEILTPKKYLEKYCRISPRRYTLYKRIFDKYKDIEAELNMEILVDALSDVYMGTIDNRFIRQVIFLLDLSSNEKLTFTQFSGIAAFSERYFFNIFKQSDNIDPQLQKDILEILDFSSLKYKLFGVNISSTLQEILRLL</sequence>
<comment type="caution">
    <text evidence="1">The sequence shown here is derived from an EMBL/GenBank/DDBJ whole genome shotgun (WGS) entry which is preliminary data.</text>
</comment>
<dbReference type="Proteomes" id="UP000663854">
    <property type="component" value="Unassembled WGS sequence"/>
</dbReference>
<accession>A0A814WF59</accession>
<keyword evidence="4" id="KW-1185">Reference proteome</keyword>
<protein>
    <submittedName>
        <fullName evidence="1">Uncharacterized protein</fullName>
    </submittedName>
</protein>
<dbReference type="Proteomes" id="UP000663870">
    <property type="component" value="Unassembled WGS sequence"/>
</dbReference>
<proteinExistence type="predicted"/>
<dbReference type="InterPro" id="IPR011992">
    <property type="entry name" value="EF-hand-dom_pair"/>
</dbReference>
<dbReference type="PANTHER" id="PTHR36696:SF1">
    <property type="entry name" value="EF-HAND DOMAIN-CONTAINING PROTEIN"/>
    <property type="match status" value="1"/>
</dbReference>
<dbReference type="AlphaFoldDB" id="A0A814WF59"/>
<dbReference type="SUPFAM" id="SSF47473">
    <property type="entry name" value="EF-hand"/>
    <property type="match status" value="1"/>
</dbReference>
<organism evidence="1 3">
    <name type="scientific">Rotaria sordida</name>
    <dbReference type="NCBI Taxonomy" id="392033"/>
    <lineage>
        <taxon>Eukaryota</taxon>
        <taxon>Metazoa</taxon>
        <taxon>Spiralia</taxon>
        <taxon>Gnathifera</taxon>
        <taxon>Rotifera</taxon>
        <taxon>Eurotatoria</taxon>
        <taxon>Bdelloidea</taxon>
        <taxon>Philodinida</taxon>
        <taxon>Philodinidae</taxon>
        <taxon>Rotaria</taxon>
    </lineage>
</organism>
<dbReference type="EMBL" id="CAJNOL010002636">
    <property type="protein sequence ID" value="CAF1518205.1"/>
    <property type="molecule type" value="Genomic_DNA"/>
</dbReference>
<evidence type="ECO:0000313" key="3">
    <source>
        <dbReference type="Proteomes" id="UP000663854"/>
    </source>
</evidence>